<dbReference type="PANTHER" id="PTHR10039">
    <property type="entry name" value="AMELOGENIN"/>
    <property type="match status" value="1"/>
</dbReference>
<gene>
    <name evidence="5" type="ORF">QBC33DRAFT_476411</name>
</gene>
<reference evidence="5" key="1">
    <citation type="submission" date="2023-06" db="EMBL/GenBank/DDBJ databases">
        <title>Genome-scale phylogeny and comparative genomics of the fungal order Sordariales.</title>
        <authorList>
            <consortium name="Lawrence Berkeley National Laboratory"/>
            <person name="Hensen N."/>
            <person name="Bonometti L."/>
            <person name="Westerberg I."/>
            <person name="Brannstrom I.O."/>
            <person name="Guillou S."/>
            <person name="Cros-Aarteil S."/>
            <person name="Calhoun S."/>
            <person name="Haridas S."/>
            <person name="Kuo A."/>
            <person name="Mondo S."/>
            <person name="Pangilinan J."/>
            <person name="Riley R."/>
            <person name="Labutti K."/>
            <person name="Andreopoulos B."/>
            <person name="Lipzen A."/>
            <person name="Chen C."/>
            <person name="Yanf M."/>
            <person name="Daum C."/>
            <person name="Ng V."/>
            <person name="Clum A."/>
            <person name="Steindorff A."/>
            <person name="Ohm R."/>
            <person name="Martin F."/>
            <person name="Silar P."/>
            <person name="Natvig D."/>
            <person name="Lalanne C."/>
            <person name="Gautier V."/>
            <person name="Ament-Velasquez S.L."/>
            <person name="Kruys A."/>
            <person name="Hutchinson M.I."/>
            <person name="Powell A.J."/>
            <person name="Barry K."/>
            <person name="Miller A.N."/>
            <person name="Grigoriev I.V."/>
            <person name="Debuchy R."/>
            <person name="Gladieux P."/>
            <person name="Thoren M.H."/>
            <person name="Johannesson H."/>
        </authorList>
    </citation>
    <scope>NUCLEOTIDE SEQUENCE</scope>
    <source>
        <strain evidence="5">8032-3</strain>
    </source>
</reference>
<dbReference type="GeneID" id="85308445"/>
<dbReference type="InterPro" id="IPR027417">
    <property type="entry name" value="P-loop_NTPase"/>
</dbReference>
<dbReference type="Gene3D" id="2.130.10.10">
    <property type="entry name" value="YVTN repeat-like/Quinoprotein amine dehydrogenase"/>
    <property type="match status" value="2"/>
</dbReference>
<dbReference type="PANTHER" id="PTHR10039:SF16">
    <property type="entry name" value="GPI INOSITOL-DEACYLASE"/>
    <property type="match status" value="1"/>
</dbReference>
<dbReference type="SUPFAM" id="SSF50978">
    <property type="entry name" value="WD40 repeat-like"/>
    <property type="match status" value="1"/>
</dbReference>
<sequence length="1518" mass="169710">MEPMSPDIREDNPLGLSIIHKPKHGPPCIDIILVHGLGGKSRDTWKCNDSPFFWPRAICDEAPFQMARIWSYGYSAPGFKTLSRKSVAGIGDFGIDLLCRLRDEGTDVPVVFVAHSMGGLLVKEAYVTGSNDAAYSDIVNSIFAVFFLGTPHKGSAVANMFLWGSKVAGFKVEPYLKALKPGCEELERTNNKFKNLPRQPRITTFYEMHKTGPWPLAMIIVDRESSILGVRGEEVVPMEKDHRNIVRFPNRKDSALSKLVSRLERCINDSGPWKNNVWRLRPEEKTRLLHDWLGTRAAPEEDLLFFSEKSMPGTCDWIKSDPEFGGLLSDASSHPKFLWYHGLPGCGKSVLASQIVQRIQHLRKPCQYFFFREEDPSKNSVISIIKCLAVQFAAHSTQFYNHIVGLACRAESLDHVTAQMLWRKFFVDGIAKPENACESPIYWVIDGLDICSVNTSNLGFEELSLSFIPLRILVLSRWTQVISTTLCQLGTTVVNLDTVPAKQNALALFVETQIGRSHPLFGQILEDAQGNFQWASIVIDNLLDCYGEFSIADATREAEVTFNPLWEDVASKLFSQWRGDERFVAKGFLTWVLYARSPLTVKQVCEALEYQMPTRFKLKDIPRLCEAFVLVDKLSLIRFRHRSARTFLLDGKVHRLCPTPPSGQKSLLKVCLETILKANADQKDVIPGDDSFLNYAITSWDYHLRASVEEVDRETLDSIEQLLTGSALVGLIRFLATLDQLSLMVSAATALHALRLSSPTALRKYDINGVLESGAVELTRIFGKFGSQLRRHPSAIYDVVPPFCPKSSYVRTQYLLRRHRHRPFWIDVKGTLPKTWDDTLARLTAPRPPLEVLCTSRCIAISSASLGGYVTIISASTLSAIKTISHGEVIQMMRFSNSGNMLATYGYTTIKVWQIDTSLSPWIFEAPPMVQILDMAFQQDDMGILACGKNGDIWKFPLLESTKSGRIFDSLLVETDNGLLQPPNCAAFNPDTTQIAASFGGLRVSTWKISPGGLFGQTDKPAEDHGEEPQAGIRNIHWTSDSETIILVRKNGSVWTWYPRRQVESLFIRLGVALISTSSTRPLLLSSDEQGRLEIWDTGGLSLIHSKDFGEKMRGLALCPNGKRIYVLRERSCDVWEPDRLFRLAMGDDLFTTARVDAAPSVEDWPCQPNVSGIPIRGLAVGSRSLIHCSAHSGGDLKVFGPTGNLVYGLEASYTNTVTQMAWSSNETYLAVSDVSYKVRIFEICLEDRGQIVIAEVKLQDPIHQLLFSEDDGSLLIVSEHSTRTWRFRERCEPETRSNISGPCHWSNHPLKPGSLLRISLGTIDVLDWQDLRRLYSFEIQIPDASGVFVGTVAALGSHRVIKTYPSQDRSRILIHTTSLGTSRDFDLLSIRIADLQTTPDEVPARIKATKYPQQLLSRIRRTLGLIDGPKYGITTGISPTLLAFIDQNGWICSCSEEGTLREHFFLPLDWLDSDSLDLAQLGKDGTLFLPKDGAVGVITNGFRNVLSQEDHGNLQSI</sequence>
<evidence type="ECO:0000256" key="1">
    <source>
        <dbReference type="ARBA" id="ARBA00022737"/>
    </source>
</evidence>
<dbReference type="RefSeq" id="XP_060281548.1">
    <property type="nucleotide sequence ID" value="XM_060425258.1"/>
</dbReference>
<dbReference type="Gene3D" id="3.40.50.300">
    <property type="entry name" value="P-loop containing nucleotide triphosphate hydrolases"/>
    <property type="match status" value="1"/>
</dbReference>
<proteinExistence type="predicted"/>
<name>A0AAJ0BVQ0_9PEZI</name>
<dbReference type="InterPro" id="IPR000073">
    <property type="entry name" value="AB_hydrolase_1"/>
</dbReference>
<dbReference type="SUPFAM" id="SSF52540">
    <property type="entry name" value="P-loop containing nucleoside triphosphate hydrolases"/>
    <property type="match status" value="1"/>
</dbReference>
<dbReference type="SMART" id="SM00320">
    <property type="entry name" value="WD40"/>
    <property type="match status" value="4"/>
</dbReference>
<evidence type="ECO:0000313" key="5">
    <source>
        <dbReference type="EMBL" id="KAK1765335.1"/>
    </source>
</evidence>
<feature type="domain" description="GPI inositol-deacylase winged helix" evidence="3">
    <location>
        <begin position="582"/>
        <end position="650"/>
    </location>
</feature>
<evidence type="ECO:0000259" key="4">
    <source>
        <dbReference type="Pfam" id="PF24883"/>
    </source>
</evidence>
<dbReference type="InterPro" id="IPR001680">
    <property type="entry name" value="WD40_rpt"/>
</dbReference>
<dbReference type="Gene3D" id="3.40.50.1820">
    <property type="entry name" value="alpha/beta hydrolase"/>
    <property type="match status" value="1"/>
</dbReference>
<dbReference type="InterPro" id="IPR015943">
    <property type="entry name" value="WD40/YVTN_repeat-like_dom_sf"/>
</dbReference>
<dbReference type="InterPro" id="IPR029058">
    <property type="entry name" value="AB_hydrolase_fold"/>
</dbReference>
<dbReference type="Proteomes" id="UP001244011">
    <property type="component" value="Unassembled WGS sequence"/>
</dbReference>
<dbReference type="Pfam" id="PF22939">
    <property type="entry name" value="WHD_GPIID"/>
    <property type="match status" value="1"/>
</dbReference>
<dbReference type="EMBL" id="MU839016">
    <property type="protein sequence ID" value="KAK1765335.1"/>
    <property type="molecule type" value="Genomic_DNA"/>
</dbReference>
<comment type="caution">
    <text evidence="5">The sequence shown here is derived from an EMBL/GenBank/DDBJ whole genome shotgun (WGS) entry which is preliminary data.</text>
</comment>
<evidence type="ECO:0000259" key="2">
    <source>
        <dbReference type="Pfam" id="PF12697"/>
    </source>
</evidence>
<keyword evidence="1" id="KW-0677">Repeat</keyword>
<dbReference type="SUPFAM" id="SSF69322">
    <property type="entry name" value="Tricorn protease domain 2"/>
    <property type="match status" value="1"/>
</dbReference>
<dbReference type="InterPro" id="IPR056884">
    <property type="entry name" value="NPHP3-like_N"/>
</dbReference>
<protein>
    <recommendedName>
        <fullName evidence="7">DUF676 domain-containing protein</fullName>
    </recommendedName>
</protein>
<accession>A0AAJ0BVQ0</accession>
<keyword evidence="6" id="KW-1185">Reference proteome</keyword>
<dbReference type="InterPro" id="IPR054471">
    <property type="entry name" value="GPIID_WHD"/>
</dbReference>
<dbReference type="Pfam" id="PF12697">
    <property type="entry name" value="Abhydrolase_6"/>
    <property type="match status" value="1"/>
</dbReference>
<evidence type="ECO:0000259" key="3">
    <source>
        <dbReference type="Pfam" id="PF22939"/>
    </source>
</evidence>
<feature type="domain" description="AB hydrolase-1" evidence="2">
    <location>
        <begin position="31"/>
        <end position="138"/>
    </location>
</feature>
<dbReference type="InterPro" id="IPR036322">
    <property type="entry name" value="WD40_repeat_dom_sf"/>
</dbReference>
<evidence type="ECO:0008006" key="7">
    <source>
        <dbReference type="Google" id="ProtNLM"/>
    </source>
</evidence>
<organism evidence="5 6">
    <name type="scientific">Phialemonium atrogriseum</name>
    <dbReference type="NCBI Taxonomy" id="1093897"/>
    <lineage>
        <taxon>Eukaryota</taxon>
        <taxon>Fungi</taxon>
        <taxon>Dikarya</taxon>
        <taxon>Ascomycota</taxon>
        <taxon>Pezizomycotina</taxon>
        <taxon>Sordariomycetes</taxon>
        <taxon>Sordariomycetidae</taxon>
        <taxon>Cephalothecales</taxon>
        <taxon>Cephalothecaceae</taxon>
        <taxon>Phialemonium</taxon>
    </lineage>
</organism>
<feature type="domain" description="Nephrocystin 3-like N-terminal" evidence="4">
    <location>
        <begin position="313"/>
        <end position="477"/>
    </location>
</feature>
<evidence type="ECO:0000313" key="6">
    <source>
        <dbReference type="Proteomes" id="UP001244011"/>
    </source>
</evidence>
<dbReference type="Pfam" id="PF24883">
    <property type="entry name" value="NPHP3_N"/>
    <property type="match status" value="1"/>
</dbReference>
<dbReference type="SUPFAM" id="SSF53474">
    <property type="entry name" value="alpha/beta-Hydrolases"/>
    <property type="match status" value="1"/>
</dbReference>